<feature type="compositionally biased region" description="Basic and acidic residues" evidence="7">
    <location>
        <begin position="176"/>
        <end position="199"/>
    </location>
</feature>
<feature type="compositionally biased region" description="Acidic residues" evidence="7">
    <location>
        <begin position="790"/>
        <end position="822"/>
    </location>
</feature>
<dbReference type="PROSITE" id="PS50237">
    <property type="entry name" value="HECT"/>
    <property type="match status" value="1"/>
</dbReference>
<name>A0A178Z832_9EURO</name>
<feature type="compositionally biased region" description="Basic and acidic residues" evidence="7">
    <location>
        <begin position="1481"/>
        <end position="1494"/>
    </location>
</feature>
<dbReference type="InterPro" id="IPR011989">
    <property type="entry name" value="ARM-like"/>
</dbReference>
<dbReference type="GO" id="GO:0016607">
    <property type="term" value="C:nuclear speck"/>
    <property type="evidence" value="ECO:0007669"/>
    <property type="project" value="TreeGrafter"/>
</dbReference>
<feature type="compositionally biased region" description="Polar residues" evidence="7">
    <location>
        <begin position="136"/>
        <end position="150"/>
    </location>
</feature>
<dbReference type="GO" id="GO:0061630">
    <property type="term" value="F:ubiquitin protein ligase activity"/>
    <property type="evidence" value="ECO:0007669"/>
    <property type="project" value="UniProtKB-EC"/>
</dbReference>
<reference evidence="9 10" key="1">
    <citation type="submission" date="2016-04" db="EMBL/GenBank/DDBJ databases">
        <title>Draft genome of Fonsecaea erecta CBS 125763.</title>
        <authorList>
            <person name="Weiss V.A."/>
            <person name="Vicente V.A."/>
            <person name="Raittz R.T."/>
            <person name="Moreno L.F."/>
            <person name="De Souza E.M."/>
            <person name="Pedrosa F.O."/>
            <person name="Steffens M.B."/>
            <person name="Faoro H."/>
            <person name="Tadra-Sfeir M.Z."/>
            <person name="Najafzadeh M.J."/>
            <person name="Felipe M.S."/>
            <person name="Teixeira M."/>
            <person name="Sun J."/>
            <person name="Xi L."/>
            <person name="Gomes R."/>
            <person name="De Azevedo C.M."/>
            <person name="Salgado C.G."/>
            <person name="Da Silva M.B."/>
            <person name="Nascimento M.F."/>
            <person name="Queiroz-Telles F."/>
            <person name="Attili D.S."/>
            <person name="Gorbushina A."/>
        </authorList>
    </citation>
    <scope>NUCLEOTIDE SEQUENCE [LARGE SCALE GENOMIC DNA]</scope>
    <source>
        <strain evidence="9 10">CBS 125763</strain>
    </source>
</reference>
<dbReference type="InterPro" id="IPR045322">
    <property type="entry name" value="HECTD1/TRIP12-like"/>
</dbReference>
<feature type="compositionally biased region" description="Basic and acidic residues" evidence="7">
    <location>
        <begin position="1120"/>
        <end position="1154"/>
    </location>
</feature>
<dbReference type="SMART" id="SM00119">
    <property type="entry name" value="HECTc"/>
    <property type="match status" value="1"/>
</dbReference>
<proteinExistence type="inferred from homology"/>
<evidence type="ECO:0000256" key="6">
    <source>
        <dbReference type="PROSITE-ProRule" id="PRU00104"/>
    </source>
</evidence>
<feature type="compositionally biased region" description="Acidic residues" evidence="7">
    <location>
        <begin position="211"/>
        <end position="225"/>
    </location>
</feature>
<feature type="active site" description="Glycyl thioester intermediate" evidence="6">
    <location>
        <position position="1863"/>
    </location>
</feature>
<comment type="catalytic activity">
    <reaction evidence="1">
        <text>S-ubiquitinyl-[E2 ubiquitin-conjugating enzyme]-L-cysteine + [acceptor protein]-L-lysine = [E2 ubiquitin-conjugating enzyme]-L-cysteine + N(6)-ubiquitinyl-[acceptor protein]-L-lysine.</text>
        <dbReference type="EC" id="2.3.2.26"/>
    </reaction>
</comment>
<keyword evidence="5 6" id="KW-0833">Ubl conjugation pathway</keyword>
<evidence type="ECO:0000256" key="7">
    <source>
        <dbReference type="SAM" id="MobiDB-lite"/>
    </source>
</evidence>
<feature type="compositionally biased region" description="Low complexity" evidence="7">
    <location>
        <begin position="1256"/>
        <end position="1268"/>
    </location>
</feature>
<dbReference type="Pfam" id="PF25579">
    <property type="entry name" value="TPR_TRIP12_N"/>
    <property type="match status" value="1"/>
</dbReference>
<feature type="region of interest" description="Disordered" evidence="7">
    <location>
        <begin position="1"/>
        <end position="244"/>
    </location>
</feature>
<sequence>MSRRVTRSSARLAAESGASTTSPAAPFNTSTAISTPDPPTTSSRKRKAPARRASSPTDHSEETSPPSTRRGKRQKLTEQVQPQPVIAPPVSRLARRRTAQNEVAMSNNGTSSKYTEESEKQLPSKSSSRRQSSRSNKTQQGSVRFTTDTSILLAATADPSTPASHQPRRPRKRLSKKDQDVQMKDDGEDEKRSSQEKETSPLAHHSNSDSNDGDDHTDMDDDDGPDPFSAALFGVGRGPPSGLSSTLRALSGMMSGMSSRLREILINLRQSDNPTMQMVALEELSNLLLVSNEDNLSGQFSPDPYVKELVTLMQPNPITGEENPEMMLLACRCIANLMEALRGSVANVVYGGAVPVLCQKLLDIQYIDVAEQALSTLSKVSVDFPGSIVREGGLTACLQFLDFFATGTQRTAVTTAANCCRNIPHDSFSVIRDVMPILLNVLSSHDQKVVEQGCLCVTRVIDSFKHSPDKLEELVDPPLLRAILGLLLPGTTNLIGANIHTEFLRVLAIVARASPRLSAELLKMDVVDTLYQILTGVSPPTETKGAASKLDSVVIMQALIHRPREQIYETLNVICELLPSPNLSNESDFEVYEDMDDYMSDDGNQLPTQQSRTEKRLELLEDCKQETRRFATILLPTLTDAYSSTVNLSVRQKVLIAQLKILSNLETSVIEEALRPVPYASFLASILSQEDHPSLVMFALQASELLFERLEDIYQYQFHREGVIGEIKKLADRPLEIDLKSSKSNDPDGPVSGLVGHGNKAADAEKQPHNRDGDNEGGDKEGEGGGNGEINEEDGEDHEDDDLEEEDNEEMREDEGEDEEDDIGVRHHHDPDLDDSPSSDSSDDDDMPSPLAIAGVADLVVMRAKKFLEKYDTPKGRELKEKASKIRADLHKLATDIDSFYRQQSQMEADNSLFTRLASYFDGDALESITSSELLDSGIIRVLVQVLSEVSSTSNTAREHLVAAFMQTTYKGNIKTRSATSAATPFSVLIQKLQDLLSRAEHFEVVTVNNNASENNRSSSTSMLTRQLRLKLSAENESEVPPTYRDLVVSMHAIATVNALDEYLRPRITESERPVSAHRRRDMLQQLANARLAHLSGAAESGLLSPFGRELSAPASTGKVDSRPEPRVPSRTKQRAEEPPNPIDKKPAEKPERKRMARRTQASSSNQPPAPEPSTEDTSNTLECADEKVLDDVEPPDAEGGSALEAFVDGLQQDSSDAEAPEPAAVNMEIGSSGKVTARKEDGTRILTPQPGTPVTGSTRPSSSGQSPGPAPAGPGGRPSYAQALASVPQDWHIEFNIDGKIIPYNTTVFRAIYLNRDQPQGSPSRSVWSGLHTVKWRKVRGPRPPSDVFRAASDDRGSQNGLPASFSGHPITSSILALLRILHELNANLDELRDSTGHPASKSYPEPLASFINTKLTAKMNRQLEEPLIVASNCLPDWSEDLARSFPFLFPFETRHLFLQSTSFGYSRSMTRWQNSQSENDDRRDRRRDERPMLGRLQRQKVRLSRHRILESAMKVMDMYGAGPGVIEVEYFEEVGTGLGPTLEFYSSVSKEFCQKKLKMWRENDSGESDEFAFGKNGLFPAPMSPEESRNEAGKKLLQLFSTLGKFVARSMLDSRIIDISFSPTFFKVGGAGSATPSIGLLRTIDQDLANSLSQLQQFLKAKARIELDSSMTEDEKVRALEDLTIRGAKVEDLMLDFTLPGYPNIELIPDGANVSVTMENVQNYVERVLDLSLGSGIRAQIGAFQSGFSQVFSYASLRAFTPDELVMLFGRTEEDWSIETLMDSVKADHGYNMDSKSVKNLLQTMSELTAPQRRDFLQFVTGSPKLPIGGFKSLTPMFTVVCKPSEPPYSSDDYLPSVMTCVNYLKLPDYTSQKVLRERLFVAIREGQGAFHLS</sequence>
<evidence type="ECO:0000313" key="10">
    <source>
        <dbReference type="Proteomes" id="UP000078343"/>
    </source>
</evidence>
<dbReference type="Proteomes" id="UP000078343">
    <property type="component" value="Unassembled WGS sequence"/>
</dbReference>
<feature type="compositionally biased region" description="Basic and acidic residues" evidence="7">
    <location>
        <begin position="760"/>
        <end position="783"/>
    </location>
</feature>
<comment type="similarity">
    <text evidence="2">Belongs to the UPL family. K-HECT subfamily.</text>
</comment>
<evidence type="ECO:0000256" key="2">
    <source>
        <dbReference type="ARBA" id="ARBA00006331"/>
    </source>
</evidence>
<feature type="region of interest" description="Disordered" evidence="7">
    <location>
        <begin position="1471"/>
        <end position="1494"/>
    </location>
</feature>
<dbReference type="Pfam" id="PF00632">
    <property type="entry name" value="HECT"/>
    <property type="match status" value="1"/>
</dbReference>
<dbReference type="PANTHER" id="PTHR45670">
    <property type="entry name" value="E3 UBIQUITIN-PROTEIN LIGASE TRIP12"/>
    <property type="match status" value="1"/>
</dbReference>
<feature type="compositionally biased region" description="Acidic residues" evidence="7">
    <location>
        <begin position="832"/>
        <end position="847"/>
    </location>
</feature>
<dbReference type="InterPro" id="IPR035983">
    <property type="entry name" value="Hect_E3_ubiquitin_ligase"/>
</dbReference>
<dbReference type="OrthoDB" id="423283at2759"/>
<dbReference type="InterPro" id="IPR057948">
    <property type="entry name" value="TPR_TRIP12_N"/>
</dbReference>
<feature type="region of interest" description="Disordered" evidence="7">
    <location>
        <begin position="739"/>
        <end position="850"/>
    </location>
</feature>
<dbReference type="GO" id="GO:0043161">
    <property type="term" value="P:proteasome-mediated ubiquitin-dependent protein catabolic process"/>
    <property type="evidence" value="ECO:0007669"/>
    <property type="project" value="TreeGrafter"/>
</dbReference>
<dbReference type="SUPFAM" id="SSF56204">
    <property type="entry name" value="Hect, E3 ligase catalytic domain"/>
    <property type="match status" value="1"/>
</dbReference>
<dbReference type="GO" id="GO:0000209">
    <property type="term" value="P:protein polyubiquitination"/>
    <property type="evidence" value="ECO:0007669"/>
    <property type="project" value="TreeGrafter"/>
</dbReference>
<feature type="region of interest" description="Disordered" evidence="7">
    <location>
        <begin position="1214"/>
        <end position="1282"/>
    </location>
</feature>
<dbReference type="CDD" id="cd00078">
    <property type="entry name" value="HECTc"/>
    <property type="match status" value="1"/>
</dbReference>
<evidence type="ECO:0000256" key="1">
    <source>
        <dbReference type="ARBA" id="ARBA00000885"/>
    </source>
</evidence>
<evidence type="ECO:0000259" key="8">
    <source>
        <dbReference type="PROSITE" id="PS50237"/>
    </source>
</evidence>
<evidence type="ECO:0000256" key="5">
    <source>
        <dbReference type="ARBA" id="ARBA00022786"/>
    </source>
</evidence>
<feature type="compositionally biased region" description="Polar residues" evidence="7">
    <location>
        <begin position="100"/>
        <end position="113"/>
    </location>
</feature>
<dbReference type="RefSeq" id="XP_018689325.1">
    <property type="nucleotide sequence ID" value="XM_018841616.1"/>
</dbReference>
<feature type="domain" description="HECT" evidence="8">
    <location>
        <begin position="1528"/>
        <end position="1896"/>
    </location>
</feature>
<accession>A0A178Z832</accession>
<dbReference type="Gene3D" id="3.90.1750.10">
    <property type="entry name" value="Hect, E3 ligase catalytic domains"/>
    <property type="match status" value="1"/>
</dbReference>
<keyword evidence="4" id="KW-0808">Transferase</keyword>
<dbReference type="SUPFAM" id="SSF48371">
    <property type="entry name" value="ARM repeat"/>
    <property type="match status" value="1"/>
</dbReference>
<dbReference type="EC" id="2.3.2.26" evidence="3"/>
<comment type="caution">
    <text evidence="9">The sequence shown here is derived from an EMBL/GenBank/DDBJ whole genome shotgun (WGS) entry which is preliminary data.</text>
</comment>
<dbReference type="Gene3D" id="3.30.2410.10">
    <property type="entry name" value="Hect, E3 ligase catalytic domain"/>
    <property type="match status" value="1"/>
</dbReference>
<evidence type="ECO:0000313" key="9">
    <source>
        <dbReference type="EMBL" id="OAP55958.1"/>
    </source>
</evidence>
<feature type="compositionally biased region" description="Low complexity" evidence="7">
    <location>
        <begin position="79"/>
        <end position="90"/>
    </location>
</feature>
<feature type="region of interest" description="Disordered" evidence="7">
    <location>
        <begin position="1109"/>
        <end position="1201"/>
    </location>
</feature>
<dbReference type="InterPro" id="IPR000569">
    <property type="entry name" value="HECT_dom"/>
</dbReference>
<feature type="compositionally biased region" description="Basic residues" evidence="7">
    <location>
        <begin position="166"/>
        <end position="175"/>
    </location>
</feature>
<dbReference type="STRING" id="1367422.A0A178Z832"/>
<organism evidence="9 10">
    <name type="scientific">Fonsecaea erecta</name>
    <dbReference type="NCBI Taxonomy" id="1367422"/>
    <lineage>
        <taxon>Eukaryota</taxon>
        <taxon>Fungi</taxon>
        <taxon>Dikarya</taxon>
        <taxon>Ascomycota</taxon>
        <taxon>Pezizomycotina</taxon>
        <taxon>Eurotiomycetes</taxon>
        <taxon>Chaetothyriomycetidae</taxon>
        <taxon>Chaetothyriales</taxon>
        <taxon>Herpotrichiellaceae</taxon>
        <taxon>Fonsecaea</taxon>
    </lineage>
</organism>
<dbReference type="PANTHER" id="PTHR45670:SF1">
    <property type="entry name" value="E3 UBIQUITIN-PROTEIN LIGASE HECTD1"/>
    <property type="match status" value="1"/>
</dbReference>
<gene>
    <name evidence="9" type="ORF">AYL99_10110</name>
</gene>
<evidence type="ECO:0000256" key="4">
    <source>
        <dbReference type="ARBA" id="ARBA00022679"/>
    </source>
</evidence>
<feature type="compositionally biased region" description="Polar residues" evidence="7">
    <location>
        <begin position="17"/>
        <end position="34"/>
    </location>
</feature>
<dbReference type="Gene3D" id="3.30.2160.10">
    <property type="entry name" value="Hect, E3 ligase catalytic domain"/>
    <property type="match status" value="1"/>
</dbReference>
<protein>
    <recommendedName>
        <fullName evidence="3">HECT-type E3 ubiquitin transferase</fullName>
        <ecNumber evidence="3">2.3.2.26</ecNumber>
    </recommendedName>
</protein>
<dbReference type="Gene3D" id="1.25.10.10">
    <property type="entry name" value="Leucine-rich Repeat Variant"/>
    <property type="match status" value="1"/>
</dbReference>
<keyword evidence="10" id="KW-1185">Reference proteome</keyword>
<dbReference type="EMBL" id="LVYI01000010">
    <property type="protein sequence ID" value="OAP55958.1"/>
    <property type="molecule type" value="Genomic_DNA"/>
</dbReference>
<evidence type="ECO:0000256" key="3">
    <source>
        <dbReference type="ARBA" id="ARBA00012485"/>
    </source>
</evidence>
<dbReference type="InterPro" id="IPR016024">
    <property type="entry name" value="ARM-type_fold"/>
</dbReference>
<dbReference type="GeneID" id="30014278"/>